<dbReference type="PROSITE" id="PS50835">
    <property type="entry name" value="IG_LIKE"/>
    <property type="match status" value="1"/>
</dbReference>
<accession>A0AAV4JBA2</accession>
<dbReference type="Proteomes" id="UP000762676">
    <property type="component" value="Unassembled WGS sequence"/>
</dbReference>
<keyword evidence="2" id="KW-1015">Disulfide bond</keyword>
<comment type="caution">
    <text evidence="5">The sequence shown here is derived from an EMBL/GenBank/DDBJ whole genome shotgun (WGS) entry which is preliminary data.</text>
</comment>
<dbReference type="Pfam" id="PF13927">
    <property type="entry name" value="Ig_3"/>
    <property type="match status" value="1"/>
</dbReference>
<evidence type="ECO:0000259" key="4">
    <source>
        <dbReference type="PROSITE" id="PS50835"/>
    </source>
</evidence>
<keyword evidence="1" id="KW-0677">Repeat</keyword>
<dbReference type="GO" id="GO:0043005">
    <property type="term" value="C:neuron projection"/>
    <property type="evidence" value="ECO:0007669"/>
    <property type="project" value="TreeGrafter"/>
</dbReference>
<keyword evidence="3" id="KW-0393">Immunoglobulin domain</keyword>
<evidence type="ECO:0000256" key="2">
    <source>
        <dbReference type="ARBA" id="ARBA00023157"/>
    </source>
</evidence>
<dbReference type="InterPro" id="IPR051170">
    <property type="entry name" value="Neural/epithelial_adhesion"/>
</dbReference>
<dbReference type="EMBL" id="BMAT01002989">
    <property type="protein sequence ID" value="GFS18237.1"/>
    <property type="molecule type" value="Genomic_DNA"/>
</dbReference>
<dbReference type="InterPro" id="IPR007110">
    <property type="entry name" value="Ig-like_dom"/>
</dbReference>
<protein>
    <submittedName>
        <fullName evidence="5">Opioid-binding protein/cell adhesion molecule</fullName>
    </submittedName>
</protein>
<gene>
    <name evidence="5" type="ORF">ElyMa_001516200</name>
</gene>
<dbReference type="InterPro" id="IPR036179">
    <property type="entry name" value="Ig-like_dom_sf"/>
</dbReference>
<sequence>MSHADSRLIDDSRISVERGHPSVWNLLIREVRHNDSGTYECRTNTDPIQTKKITLDVRVPPSIIDTASTDELTVVEGNKITLICNVTGIPPPNVTWWQRVPGESRKKRKFPDVT</sequence>
<dbReference type="SUPFAM" id="SSF48726">
    <property type="entry name" value="Immunoglobulin"/>
    <property type="match status" value="2"/>
</dbReference>
<dbReference type="PANTHER" id="PTHR12231">
    <property type="entry name" value="CTX-RELATED TYPE I TRANSMEMBRANE PROTEIN"/>
    <property type="match status" value="1"/>
</dbReference>
<reference evidence="5 6" key="1">
    <citation type="journal article" date="2021" name="Elife">
        <title>Chloroplast acquisition without the gene transfer in kleptoplastic sea slugs, Plakobranchus ocellatus.</title>
        <authorList>
            <person name="Maeda T."/>
            <person name="Takahashi S."/>
            <person name="Yoshida T."/>
            <person name="Shimamura S."/>
            <person name="Takaki Y."/>
            <person name="Nagai Y."/>
            <person name="Toyoda A."/>
            <person name="Suzuki Y."/>
            <person name="Arimoto A."/>
            <person name="Ishii H."/>
            <person name="Satoh N."/>
            <person name="Nishiyama T."/>
            <person name="Hasebe M."/>
            <person name="Maruyama T."/>
            <person name="Minagawa J."/>
            <person name="Obokata J."/>
            <person name="Shigenobu S."/>
        </authorList>
    </citation>
    <scope>NUCLEOTIDE SEQUENCE [LARGE SCALE GENOMIC DNA]</scope>
</reference>
<evidence type="ECO:0000313" key="5">
    <source>
        <dbReference type="EMBL" id="GFS18237.1"/>
    </source>
</evidence>
<dbReference type="AlphaFoldDB" id="A0AAV4JBA2"/>
<evidence type="ECO:0000256" key="3">
    <source>
        <dbReference type="ARBA" id="ARBA00023319"/>
    </source>
</evidence>
<feature type="domain" description="Ig-like" evidence="4">
    <location>
        <begin position="61"/>
        <end position="114"/>
    </location>
</feature>
<name>A0AAV4JBA2_9GAST</name>
<proteinExistence type="predicted"/>
<organism evidence="5 6">
    <name type="scientific">Elysia marginata</name>
    <dbReference type="NCBI Taxonomy" id="1093978"/>
    <lineage>
        <taxon>Eukaryota</taxon>
        <taxon>Metazoa</taxon>
        <taxon>Spiralia</taxon>
        <taxon>Lophotrochozoa</taxon>
        <taxon>Mollusca</taxon>
        <taxon>Gastropoda</taxon>
        <taxon>Heterobranchia</taxon>
        <taxon>Euthyneura</taxon>
        <taxon>Panpulmonata</taxon>
        <taxon>Sacoglossa</taxon>
        <taxon>Placobranchoidea</taxon>
        <taxon>Plakobranchidae</taxon>
        <taxon>Elysia</taxon>
    </lineage>
</organism>
<dbReference type="InterPro" id="IPR013783">
    <property type="entry name" value="Ig-like_fold"/>
</dbReference>
<dbReference type="Gene3D" id="2.60.40.10">
    <property type="entry name" value="Immunoglobulins"/>
    <property type="match status" value="2"/>
</dbReference>
<keyword evidence="6" id="KW-1185">Reference proteome</keyword>
<dbReference type="PANTHER" id="PTHR12231:SF253">
    <property type="entry name" value="DPR-INTERACTING PROTEIN ETA, ISOFORM B-RELATED"/>
    <property type="match status" value="1"/>
</dbReference>
<evidence type="ECO:0000313" key="6">
    <source>
        <dbReference type="Proteomes" id="UP000762676"/>
    </source>
</evidence>
<evidence type="ECO:0000256" key="1">
    <source>
        <dbReference type="ARBA" id="ARBA00022737"/>
    </source>
</evidence>